<evidence type="ECO:0000256" key="1">
    <source>
        <dbReference type="ARBA" id="ARBA00007749"/>
    </source>
</evidence>
<evidence type="ECO:0000259" key="5">
    <source>
        <dbReference type="SMART" id="SM00849"/>
    </source>
</evidence>
<comment type="similarity">
    <text evidence="1">Belongs to the metallo-beta-lactamase superfamily.</text>
</comment>
<name>A0A1E5T097_9BACT</name>
<organism evidence="6 7">
    <name type="scientific">Roseivirga misakiensis</name>
    <dbReference type="NCBI Taxonomy" id="1563681"/>
    <lineage>
        <taxon>Bacteria</taxon>
        <taxon>Pseudomonadati</taxon>
        <taxon>Bacteroidota</taxon>
        <taxon>Cytophagia</taxon>
        <taxon>Cytophagales</taxon>
        <taxon>Roseivirgaceae</taxon>
        <taxon>Roseivirga</taxon>
    </lineage>
</organism>
<dbReference type="SUPFAM" id="SSF56281">
    <property type="entry name" value="Metallo-hydrolase/oxidoreductase"/>
    <property type="match status" value="1"/>
</dbReference>
<dbReference type="PANTHER" id="PTHR42978:SF6">
    <property type="entry name" value="QUORUM-QUENCHING LACTONASE YTNP-RELATED"/>
    <property type="match status" value="1"/>
</dbReference>
<dbReference type="RefSeq" id="WP_069836296.1">
    <property type="nucleotide sequence ID" value="NZ_MDGQ01000005.1"/>
</dbReference>
<dbReference type="PANTHER" id="PTHR42978">
    <property type="entry name" value="QUORUM-QUENCHING LACTONASE YTNP-RELATED-RELATED"/>
    <property type="match status" value="1"/>
</dbReference>
<evidence type="ECO:0000256" key="2">
    <source>
        <dbReference type="ARBA" id="ARBA00022723"/>
    </source>
</evidence>
<dbReference type="Pfam" id="PF00753">
    <property type="entry name" value="Lactamase_B"/>
    <property type="match status" value="1"/>
</dbReference>
<sequence>MNLHIINTGNFKLDGGAMFGVVPKSLWERTNPADERNMCTWTMRCLLIEDGNRLILIDNGIGNKQDAKFFSHYYLHGNDSLDASLNAAGFDKSDVTDMFLTHLHFDHCGGGVDYSGDNRDSLALHFPNAKYWSNEDHWKWATEPNAREKASFLKENILPIQESGHLEFIDFKKPSPFAQFDIHTVDGHTDKQMLPKIKYKGKTIVFMADLLPSVGHIPLPYVMGYDTRPLITLKEKGEFLEEAADNEYILFLEHDAVNECCTVKRTEKGVRLDRTFPLSEIL</sequence>
<keyword evidence="7" id="KW-1185">Reference proteome</keyword>
<comment type="caution">
    <text evidence="6">The sequence shown here is derived from an EMBL/GenBank/DDBJ whole genome shotgun (WGS) entry which is preliminary data.</text>
</comment>
<dbReference type="GO" id="GO:0046872">
    <property type="term" value="F:metal ion binding"/>
    <property type="evidence" value="ECO:0007669"/>
    <property type="project" value="UniProtKB-KW"/>
</dbReference>
<dbReference type="Proteomes" id="UP000095552">
    <property type="component" value="Unassembled WGS sequence"/>
</dbReference>
<dbReference type="GO" id="GO:0016787">
    <property type="term" value="F:hydrolase activity"/>
    <property type="evidence" value="ECO:0007669"/>
    <property type="project" value="UniProtKB-KW"/>
</dbReference>
<feature type="domain" description="Metallo-beta-lactamase" evidence="5">
    <location>
        <begin position="42"/>
        <end position="254"/>
    </location>
</feature>
<dbReference type="InterPro" id="IPR001279">
    <property type="entry name" value="Metallo-B-lactamas"/>
</dbReference>
<accession>A0A1E5T097</accession>
<dbReference type="OrthoDB" id="9802897at2"/>
<evidence type="ECO:0000256" key="4">
    <source>
        <dbReference type="ARBA" id="ARBA00022833"/>
    </source>
</evidence>
<gene>
    <name evidence="6" type="ORF">BFP71_15205</name>
</gene>
<dbReference type="AlphaFoldDB" id="A0A1E5T097"/>
<proteinExistence type="inferred from homology"/>
<dbReference type="InterPro" id="IPR051013">
    <property type="entry name" value="MBL_superfamily_lactonases"/>
</dbReference>
<dbReference type="Gene3D" id="3.60.15.10">
    <property type="entry name" value="Ribonuclease Z/Hydroxyacylglutathione hydrolase-like"/>
    <property type="match status" value="1"/>
</dbReference>
<evidence type="ECO:0000256" key="3">
    <source>
        <dbReference type="ARBA" id="ARBA00022801"/>
    </source>
</evidence>
<keyword evidence="3 6" id="KW-0378">Hydrolase</keyword>
<dbReference type="STRING" id="1563681.BFP71_15205"/>
<dbReference type="EMBL" id="MDGQ01000005">
    <property type="protein sequence ID" value="OEK04791.1"/>
    <property type="molecule type" value="Genomic_DNA"/>
</dbReference>
<evidence type="ECO:0000313" key="6">
    <source>
        <dbReference type="EMBL" id="OEK04791.1"/>
    </source>
</evidence>
<dbReference type="CDD" id="cd16281">
    <property type="entry name" value="metallo-hydrolase-like_MBL-fold"/>
    <property type="match status" value="1"/>
</dbReference>
<keyword evidence="2" id="KW-0479">Metal-binding</keyword>
<dbReference type="SMART" id="SM00849">
    <property type="entry name" value="Lactamase_B"/>
    <property type="match status" value="1"/>
</dbReference>
<keyword evidence="4" id="KW-0862">Zinc</keyword>
<evidence type="ECO:0000313" key="7">
    <source>
        <dbReference type="Proteomes" id="UP000095552"/>
    </source>
</evidence>
<dbReference type="InterPro" id="IPR036866">
    <property type="entry name" value="RibonucZ/Hydroxyglut_hydro"/>
</dbReference>
<protein>
    <submittedName>
        <fullName evidence="6">MBL fold metallo-hydrolase</fullName>
    </submittedName>
</protein>
<reference evidence="6 7" key="1">
    <citation type="submission" date="2016-08" db="EMBL/GenBank/DDBJ databases">
        <title>Draft genome of Fabibacter sp. strain SK-8.</title>
        <authorList>
            <person name="Wong S.-K."/>
            <person name="Hamasaki K."/>
            <person name="Yoshizawa S."/>
        </authorList>
    </citation>
    <scope>NUCLEOTIDE SEQUENCE [LARGE SCALE GENOMIC DNA]</scope>
    <source>
        <strain evidence="6 7">SK-8</strain>
    </source>
</reference>